<dbReference type="Gene3D" id="2.60.40.10">
    <property type="entry name" value="Immunoglobulins"/>
    <property type="match status" value="6"/>
</dbReference>
<proteinExistence type="predicted"/>
<evidence type="ECO:0000256" key="2">
    <source>
        <dbReference type="ARBA" id="ARBA00004613"/>
    </source>
</evidence>
<feature type="domain" description="Fibronectin type-III" evidence="10">
    <location>
        <begin position="1097"/>
        <end position="1190"/>
    </location>
</feature>
<dbReference type="InterPro" id="IPR036116">
    <property type="entry name" value="FN3_sf"/>
</dbReference>
<protein>
    <submittedName>
        <fullName evidence="11">Concanavalin A-like lectin/glucanase superfamily protein</fullName>
    </submittedName>
</protein>
<evidence type="ECO:0000256" key="6">
    <source>
        <dbReference type="ARBA" id="ARBA00023273"/>
    </source>
</evidence>
<dbReference type="PANTHER" id="PTHR46957:SF3">
    <property type="entry name" value="CYTOKINE RECEPTOR"/>
    <property type="match status" value="1"/>
</dbReference>
<dbReference type="GO" id="GO:0042995">
    <property type="term" value="C:cell projection"/>
    <property type="evidence" value="ECO:0007669"/>
    <property type="project" value="UniProtKB-SubCell"/>
</dbReference>
<dbReference type="InterPro" id="IPR013783">
    <property type="entry name" value="Ig-like_fold"/>
</dbReference>
<dbReference type="GO" id="GO:0030246">
    <property type="term" value="F:carbohydrate binding"/>
    <property type="evidence" value="ECO:0007669"/>
    <property type="project" value="UniProtKB-KW"/>
</dbReference>
<accession>A0A3N2CSJ0</accession>
<dbReference type="SMART" id="SM00560">
    <property type="entry name" value="LamGL"/>
    <property type="match status" value="1"/>
</dbReference>
<keyword evidence="6" id="KW-0966">Cell projection</keyword>
<sequence length="1838" mass="188695">MMHRGNVHHYSARKTTATAAIGSLLAALLVVLAGPPARALSPGVHFSSAASSTWQTNGRVWALGQSGGKVVAGGDFTQLVPPDGSVAPAVPASRLAVLDAESGAPDLCQFDVTGGPAPTVRAITTATDGTVYVAGEFGSVNGVATGRVAALDLTTCSVTAFRVPTVSSTVRSLAITGDTLYLGGDFQSVGGLQRLRYAAVDVRQRTVLPFVADVDAPGRAVVVSPDGAKVAIGGDFFNVNGVYSHSIAVVDGRTGANLRTYPAGFIHNNSVTKHIFSGDDGRFYVSNEGTGGGVFDGRLAIDWTTLDQVWRDTCLGATQATYEYSGTLYSASHAHDCSAEAFQDGKRNYFMAQKASDATLLGWDPKTNDGIGEGIGPRALTVATGKTTGKKYLWGGGEFTTINGKPQRGLVRFGPDDVVKPPTPGPVVAEATSEAAVQVRWRTVVDPDDSEITYEVYRNGNPVPVWVGQSSSLWWKRPQVSFVDTAVSPGTTYSYRVVASDGTNRSALSTATSATARAAAGSYASTVRADNPTLYWTGATNGTWVQDAGAGGTATRRLNGLGAKGATTSTQGAVAGDASGSLALDGVDDYVWNDEYAAAPTTWSIETWIKTTTPRGGKIIGYGSGRPRTDTGATQLSGSYDRHLYMEDGGRVALGAYNGSTTVLRTPAALNDGQWHHVVGTQGSGGMQLFVDGRRVATNAVSAAQAYKGVWHVGGDNLNGWPNRPSSDFFAGQVDETAVYPGVLPARRITEHFRAGGGTVNVTPRPTDAYGASVYDDDPSLYWRLSEAAGTTAQDSSYFAEAPGTYGPATTRDVSGAVEGDGAVRTSGTTLGTVATQQPLSPTRVFSAEAWFSTTTPGGKILGFENAAVGNGASYDKMLYMSGDGRLTFGTYNGAMSTVRSAARYDDGVFHHVVATQDAAGTRLYVDGQQVGSNSTSTAETGSGYWRVGGGNLNGWPDAPANTYFAGAVDEFAVYPTALTAAQVSQHFGTGVADATPPTAPSALTASVSGGTVTLGWTESQDNLRVSGYRVYRGDSETFTPSESRLVGESTSTSFQQPAPAPGTYYYRVVAVDGAGNQSLPSSAAAATVADRTPPSAPTGLSATAQGAGGATVTWNGSTDDVAVTGYQVHRGTTADFEVSSATRVGETTSPSFADSGLQRGRYFYKVVAQDAAGNSSQPSDSVAVDVPDYSKPSTPTDVSTSVAGSDVTVSWVPSSDDVGIVGYTVYRGASAGFEVGEASRLADTTDASYQDLGRPAGTSYYKVVARDGSGNRSEPSAAAAATVAAPADSVAPSVPAGVSAAVAGDVVSLSWSPSTDNVGVDGYDVHRGTTADFAVGAGNRVGQVTSTAFQQGGVAAGTYYYKVVARDAAGNTSAASSAARATVGSAPPSQPVTLTVRATEDSLANQAAPTTTYGSNDQVAARGGSSAQEAFMRFAMPDTPSGTTLTGAVLQVRTSNDAAAASTDTTQARVLPGASWTEAALNWNNRPTGVGTLFATLSGTTALNTLYRATGDPTALSPLGGQNITLRLSGSGNDNLRLLAREVGYLPYVPTLTLTYTPGATEPPADSVAPSVPAGVSAAVAGDVVSLSWSPSTDNVGVDGYDVHRGTTADFAVGAGNRVGQVTSTAFQQGGVAAGTYYYKVVARDAAGNTSAASSAARATVGSAPPSQPVTLTVRATEDSLANQAAPTTTYGSNDQVAARGGSSAQEAFMRFAMPDTPSGTTLTGAVLQVRTSNDAAAASTDTTQARVLPGASWTEAALNWNNRPTGVGTLFATLSGTTALNTLYRATGDPTALSPLGGQNITLRLSGSGNDNLRLLAREVGYLPYVPTLTLTYTPE</sequence>
<dbReference type="InterPro" id="IPR013320">
    <property type="entry name" value="ConA-like_dom_sf"/>
</dbReference>
<dbReference type="InterPro" id="IPR006558">
    <property type="entry name" value="LamG-like"/>
</dbReference>
<evidence type="ECO:0000256" key="3">
    <source>
        <dbReference type="ARBA" id="ARBA00022525"/>
    </source>
</evidence>
<dbReference type="Pfam" id="PF24517">
    <property type="entry name" value="CBM96"/>
    <property type="match status" value="2"/>
</dbReference>
<dbReference type="InterPro" id="IPR050713">
    <property type="entry name" value="RTP_Phos/Ushers"/>
</dbReference>
<keyword evidence="8" id="KW-0119">Carbohydrate metabolism</keyword>
<feature type="domain" description="Fibronectin type-III" evidence="10">
    <location>
        <begin position="423"/>
        <end position="519"/>
    </location>
</feature>
<dbReference type="SUPFAM" id="SSF49265">
    <property type="entry name" value="Fibronectin type III"/>
    <property type="match status" value="4"/>
</dbReference>
<keyword evidence="11" id="KW-0430">Lectin</keyword>
<dbReference type="InterPro" id="IPR055372">
    <property type="entry name" value="CBM96"/>
</dbReference>
<dbReference type="GO" id="GO:0005576">
    <property type="term" value="C:extracellular region"/>
    <property type="evidence" value="ECO:0007669"/>
    <property type="project" value="UniProtKB-SubCell"/>
</dbReference>
<feature type="compositionally biased region" description="Polar residues" evidence="9">
    <location>
        <begin position="1192"/>
        <end position="1202"/>
    </location>
</feature>
<evidence type="ECO:0000256" key="9">
    <source>
        <dbReference type="SAM" id="MobiDB-lite"/>
    </source>
</evidence>
<dbReference type="InterPro" id="IPR011048">
    <property type="entry name" value="Haem_d1_sf"/>
</dbReference>
<dbReference type="SUPFAM" id="SSF51004">
    <property type="entry name" value="C-terminal (heme d1) domain of cytochrome cd1-nitrite reductase"/>
    <property type="match status" value="1"/>
</dbReference>
<evidence type="ECO:0000256" key="8">
    <source>
        <dbReference type="ARBA" id="ARBA00023326"/>
    </source>
</evidence>
<dbReference type="GO" id="GO:0016798">
    <property type="term" value="F:hydrolase activity, acting on glycosyl bonds"/>
    <property type="evidence" value="ECO:0007669"/>
    <property type="project" value="UniProtKB-KW"/>
</dbReference>
<keyword evidence="3" id="KW-0964">Secreted</keyword>
<keyword evidence="12" id="KW-1185">Reference proteome</keyword>
<evidence type="ECO:0000256" key="4">
    <source>
        <dbReference type="ARBA" id="ARBA00022729"/>
    </source>
</evidence>
<keyword evidence="7" id="KW-0378">Hydrolase</keyword>
<dbReference type="SMART" id="SM00282">
    <property type="entry name" value="LamG"/>
    <property type="match status" value="2"/>
</dbReference>
<dbReference type="GO" id="GO:0000272">
    <property type="term" value="P:polysaccharide catabolic process"/>
    <property type="evidence" value="ECO:0007669"/>
    <property type="project" value="UniProtKB-KW"/>
</dbReference>
<feature type="domain" description="Fibronectin type-III" evidence="10">
    <location>
        <begin position="997"/>
        <end position="1096"/>
    </location>
</feature>
<evidence type="ECO:0000313" key="12">
    <source>
        <dbReference type="Proteomes" id="UP000281738"/>
    </source>
</evidence>
<name>A0A3N2CSJ0_9ACTN</name>
<evidence type="ECO:0000256" key="7">
    <source>
        <dbReference type="ARBA" id="ARBA00023295"/>
    </source>
</evidence>
<dbReference type="NCBIfam" id="NF033679">
    <property type="entry name" value="DNRLRE_dom"/>
    <property type="match status" value="2"/>
</dbReference>
<evidence type="ECO:0000313" key="11">
    <source>
        <dbReference type="EMBL" id="ROR90513.1"/>
    </source>
</evidence>
<organism evidence="11 12">
    <name type="scientific">Nocardioides aurantiacus</name>
    <dbReference type="NCBI Taxonomy" id="86796"/>
    <lineage>
        <taxon>Bacteria</taxon>
        <taxon>Bacillati</taxon>
        <taxon>Actinomycetota</taxon>
        <taxon>Actinomycetes</taxon>
        <taxon>Propionibacteriales</taxon>
        <taxon>Nocardioidaceae</taxon>
        <taxon>Nocardioides</taxon>
    </lineage>
</organism>
<dbReference type="SUPFAM" id="SSF49899">
    <property type="entry name" value="Concanavalin A-like lectins/glucanases"/>
    <property type="match status" value="2"/>
</dbReference>
<dbReference type="PROSITE" id="PS50853">
    <property type="entry name" value="FN3"/>
    <property type="match status" value="4"/>
</dbReference>
<comment type="caution">
    <text evidence="11">The sequence shown here is derived from an EMBL/GenBank/DDBJ whole genome shotgun (WGS) entry which is preliminary data.</text>
</comment>
<dbReference type="CDD" id="cd00063">
    <property type="entry name" value="FN3"/>
    <property type="match status" value="4"/>
</dbReference>
<dbReference type="Proteomes" id="UP000281738">
    <property type="component" value="Unassembled WGS sequence"/>
</dbReference>
<comment type="subcellular location">
    <subcellularLocation>
        <location evidence="1">Cell projection</location>
    </subcellularLocation>
    <subcellularLocation>
        <location evidence="2">Secreted</location>
    </subcellularLocation>
</comment>
<gene>
    <name evidence="11" type="ORF">EDD33_1353</name>
</gene>
<dbReference type="OrthoDB" id="9802683at2"/>
<keyword evidence="7" id="KW-0326">Glycosidase</keyword>
<keyword evidence="8" id="KW-0624">Polysaccharide degradation</keyword>
<evidence type="ECO:0000259" key="10">
    <source>
        <dbReference type="PROSITE" id="PS50853"/>
    </source>
</evidence>
<dbReference type="EMBL" id="RKHO01000001">
    <property type="protein sequence ID" value="ROR90513.1"/>
    <property type="molecule type" value="Genomic_DNA"/>
</dbReference>
<dbReference type="InterPro" id="IPR001791">
    <property type="entry name" value="Laminin_G"/>
</dbReference>
<keyword evidence="5" id="KW-1015">Disulfide bond</keyword>
<feature type="domain" description="Fibronectin type-III" evidence="10">
    <location>
        <begin position="1192"/>
        <end position="1288"/>
    </location>
</feature>
<dbReference type="InterPro" id="IPR003961">
    <property type="entry name" value="FN3_dom"/>
</dbReference>
<keyword evidence="4" id="KW-0732">Signal</keyword>
<dbReference type="CDD" id="cd00110">
    <property type="entry name" value="LamG"/>
    <property type="match status" value="1"/>
</dbReference>
<evidence type="ECO:0000256" key="1">
    <source>
        <dbReference type="ARBA" id="ARBA00004316"/>
    </source>
</evidence>
<dbReference type="SMART" id="SM00060">
    <property type="entry name" value="FN3"/>
    <property type="match status" value="6"/>
</dbReference>
<reference evidence="11 12" key="1">
    <citation type="submission" date="2018-11" db="EMBL/GenBank/DDBJ databases">
        <title>Sequencing the genomes of 1000 actinobacteria strains.</title>
        <authorList>
            <person name="Klenk H.-P."/>
        </authorList>
    </citation>
    <scope>NUCLEOTIDE SEQUENCE [LARGE SCALE GENOMIC DNA]</scope>
    <source>
        <strain evidence="11 12">DSM 12652</strain>
    </source>
</reference>
<evidence type="ECO:0000256" key="5">
    <source>
        <dbReference type="ARBA" id="ARBA00023157"/>
    </source>
</evidence>
<dbReference type="GO" id="GO:0016020">
    <property type="term" value="C:membrane"/>
    <property type="evidence" value="ECO:0007669"/>
    <property type="project" value="UniProtKB-SubCell"/>
</dbReference>
<dbReference type="Pfam" id="PF13385">
    <property type="entry name" value="Laminin_G_3"/>
    <property type="match status" value="2"/>
</dbReference>
<dbReference type="Gene3D" id="2.60.120.200">
    <property type="match status" value="2"/>
</dbReference>
<dbReference type="PANTHER" id="PTHR46957">
    <property type="entry name" value="CYTOKINE RECEPTOR"/>
    <property type="match status" value="1"/>
</dbReference>
<feature type="region of interest" description="Disordered" evidence="9">
    <location>
        <begin position="1174"/>
        <end position="1202"/>
    </location>
</feature>